<evidence type="ECO:0000256" key="2">
    <source>
        <dbReference type="ARBA" id="ARBA00022679"/>
    </source>
</evidence>
<dbReference type="GeneID" id="109541125"/>
<sequence length="470" mass="54285">MEDYLLDLQHESFLDPHKYELLQSYFETNLAELWENCILESIKSVFTSVYKGIVLNIIFGLLTSFGLPGILFHWLSTLLGVCMLFTTVQSSTGLIVVFVTFLSSFFIICFNKYVQSRWALKQQPEAKKTTRSWLSCASCSQYGSIVLFVLCEYLLLEKETWLEIRGIMMVFSMKLTSLIADLPGPNLPGLSAYFGYMFCPGNILFGPWISFEHYMMQVNFPTRKNLHWLYGIIRALMCAVIFVTISNCWASYFISEDSNSFLLGYQEALSFRSSHYFVCYLSEAFMIAGGYKDFAYHFEEAYWKLSITNVWAIELPMSLAVVATNWNKPMHEYLKKYVYRLWLPSGKFRAVLLTFVTSSLFHGLELKVSTVLVCLGVFSYLQILVRDYISQAFDICVKVYPCKSCQHEIKRDSIVSKLTLLTFSLFTALHLVFLGVLMDESAAEVGIFQKWNDLYFCSLWIMFVNFLLVK</sequence>
<keyword evidence="6 12" id="KW-0472">Membrane</keyword>
<feature type="transmembrane region" description="Helical" evidence="12">
    <location>
        <begin position="368"/>
        <end position="385"/>
    </location>
</feature>
<keyword evidence="7" id="KW-0012">Acyltransferase</keyword>
<keyword evidence="14" id="KW-1185">Reference proteome</keyword>
<evidence type="ECO:0000313" key="13">
    <source>
        <dbReference type="EnsemblMetazoa" id="XP_019765428.1"/>
    </source>
</evidence>
<accession>A0AAR5PWQ0</accession>
<evidence type="ECO:0000256" key="6">
    <source>
        <dbReference type="ARBA" id="ARBA00023136"/>
    </source>
</evidence>
<dbReference type="GO" id="GO:0016055">
    <property type="term" value="P:Wnt signaling pathway"/>
    <property type="evidence" value="ECO:0007669"/>
    <property type="project" value="UniProtKB-KW"/>
</dbReference>
<evidence type="ECO:0000256" key="10">
    <source>
        <dbReference type="ARBA" id="ARBA00040371"/>
    </source>
</evidence>
<evidence type="ECO:0000256" key="8">
    <source>
        <dbReference type="ARBA" id="ARBA00038269"/>
    </source>
</evidence>
<keyword evidence="4 12" id="KW-0812">Transmembrane</keyword>
<evidence type="ECO:0000313" key="14">
    <source>
        <dbReference type="Proteomes" id="UP000019118"/>
    </source>
</evidence>
<proteinExistence type="inferred from homology"/>
<feature type="transmembrane region" description="Helical" evidence="12">
    <location>
        <begin position="450"/>
        <end position="469"/>
    </location>
</feature>
<dbReference type="PANTHER" id="PTHR13906:SF12">
    <property type="entry name" value="PROTEIN-SERINE O-PALMITOLEOYLTRANSFERASE PORCUPINE"/>
    <property type="match status" value="1"/>
</dbReference>
<dbReference type="RefSeq" id="XP_048524088.1">
    <property type="nucleotide sequence ID" value="XM_048668131.1"/>
</dbReference>
<organism evidence="13 14">
    <name type="scientific">Dendroctonus ponderosae</name>
    <name type="common">Mountain pine beetle</name>
    <dbReference type="NCBI Taxonomy" id="77166"/>
    <lineage>
        <taxon>Eukaryota</taxon>
        <taxon>Metazoa</taxon>
        <taxon>Ecdysozoa</taxon>
        <taxon>Arthropoda</taxon>
        <taxon>Hexapoda</taxon>
        <taxon>Insecta</taxon>
        <taxon>Pterygota</taxon>
        <taxon>Neoptera</taxon>
        <taxon>Endopterygota</taxon>
        <taxon>Coleoptera</taxon>
        <taxon>Polyphaga</taxon>
        <taxon>Cucujiformia</taxon>
        <taxon>Curculionidae</taxon>
        <taxon>Scolytinae</taxon>
        <taxon>Dendroctonus</taxon>
    </lineage>
</organism>
<feature type="transmembrane region" description="Helical" evidence="12">
    <location>
        <begin position="53"/>
        <end position="74"/>
    </location>
</feature>
<dbReference type="KEGG" id="dpa:109541125"/>
<dbReference type="GO" id="GO:0017147">
    <property type="term" value="F:Wnt-protein binding"/>
    <property type="evidence" value="ECO:0007669"/>
    <property type="project" value="TreeGrafter"/>
</dbReference>
<feature type="transmembrane region" description="Helical" evidence="12">
    <location>
        <begin position="94"/>
        <end position="114"/>
    </location>
</feature>
<dbReference type="GO" id="GO:1990698">
    <property type="term" value="F:palmitoleoyltransferase activity"/>
    <property type="evidence" value="ECO:0007669"/>
    <property type="project" value="UniProtKB-EC"/>
</dbReference>
<evidence type="ECO:0000256" key="5">
    <source>
        <dbReference type="ARBA" id="ARBA00022989"/>
    </source>
</evidence>
<evidence type="ECO:0000256" key="1">
    <source>
        <dbReference type="ARBA" id="ARBA00004141"/>
    </source>
</evidence>
<feature type="transmembrane region" description="Helical" evidence="12">
    <location>
        <begin position="418"/>
        <end position="438"/>
    </location>
</feature>
<dbReference type="InterPro" id="IPR004299">
    <property type="entry name" value="MBOAT_fam"/>
</dbReference>
<comment type="similarity">
    <text evidence="8">Belongs to the membrane-bound acyltransferase family. Porcupine subfamily.</text>
</comment>
<dbReference type="PANTHER" id="PTHR13906">
    <property type="entry name" value="PORCUPINE"/>
    <property type="match status" value="1"/>
</dbReference>
<feature type="transmembrane region" description="Helical" evidence="12">
    <location>
        <begin position="193"/>
        <end position="211"/>
    </location>
</feature>
<evidence type="ECO:0000256" key="3">
    <source>
        <dbReference type="ARBA" id="ARBA00022687"/>
    </source>
</evidence>
<dbReference type="AlphaFoldDB" id="A0AAR5PWQ0"/>
<keyword evidence="3" id="KW-0879">Wnt signaling pathway</keyword>
<dbReference type="EnsemblMetazoa" id="XM_019909869.1">
    <property type="protein sequence ID" value="XP_019765428.1"/>
    <property type="gene ID" value="LOC109541125"/>
</dbReference>
<comment type="subcellular location">
    <subcellularLocation>
        <location evidence="1">Membrane</location>
        <topology evidence="1">Multi-pass membrane protein</topology>
    </subcellularLocation>
</comment>
<evidence type="ECO:0000256" key="4">
    <source>
        <dbReference type="ARBA" id="ARBA00022692"/>
    </source>
</evidence>
<reference evidence="13" key="2">
    <citation type="submission" date="2024-08" db="UniProtKB">
        <authorList>
            <consortium name="EnsemblMetazoa"/>
        </authorList>
    </citation>
    <scope>IDENTIFICATION</scope>
</reference>
<evidence type="ECO:0000256" key="11">
    <source>
        <dbReference type="ARBA" id="ARBA00047978"/>
    </source>
</evidence>
<feature type="transmembrane region" description="Helical" evidence="12">
    <location>
        <begin position="232"/>
        <end position="254"/>
    </location>
</feature>
<dbReference type="EC" id="2.3.1.250" evidence="9"/>
<comment type="catalytic activity">
    <reaction evidence="11">
        <text>[Wnt protein]-L-serine + (9Z)-hexadecenoyl-CoA = [Wnt protein]-O-(9Z)-hexadecenoyl-L-serine + CoA</text>
        <dbReference type="Rhea" id="RHEA:45336"/>
        <dbReference type="Rhea" id="RHEA-COMP:11170"/>
        <dbReference type="Rhea" id="RHEA-COMP:11171"/>
        <dbReference type="ChEBI" id="CHEBI:29999"/>
        <dbReference type="ChEBI" id="CHEBI:57287"/>
        <dbReference type="ChEBI" id="CHEBI:61540"/>
        <dbReference type="ChEBI" id="CHEBI:85189"/>
        <dbReference type="EC" id="2.3.1.250"/>
    </reaction>
</comment>
<dbReference type="InterPro" id="IPR049941">
    <property type="entry name" value="LPLAT_7/PORCN-like"/>
</dbReference>
<dbReference type="GO" id="GO:0061355">
    <property type="term" value="P:Wnt protein secretion"/>
    <property type="evidence" value="ECO:0007669"/>
    <property type="project" value="TreeGrafter"/>
</dbReference>
<protein>
    <recommendedName>
        <fullName evidence="10">Protein-serine O-palmitoleoyltransferase porcupine</fullName>
        <ecNumber evidence="9">2.3.1.250</ecNumber>
    </recommendedName>
</protein>
<evidence type="ECO:0000256" key="12">
    <source>
        <dbReference type="SAM" id="Phobius"/>
    </source>
</evidence>
<reference evidence="14" key="1">
    <citation type="journal article" date="2013" name="Genome Biol.">
        <title>Draft genome of the mountain pine beetle, Dendroctonus ponderosae Hopkins, a major forest pest.</title>
        <authorList>
            <person name="Keeling C.I."/>
            <person name="Yuen M.M."/>
            <person name="Liao N.Y."/>
            <person name="Docking T.R."/>
            <person name="Chan S.K."/>
            <person name="Taylor G.A."/>
            <person name="Palmquist D.L."/>
            <person name="Jackman S.D."/>
            <person name="Nguyen A."/>
            <person name="Li M."/>
            <person name="Henderson H."/>
            <person name="Janes J.K."/>
            <person name="Zhao Y."/>
            <person name="Pandoh P."/>
            <person name="Moore R."/>
            <person name="Sperling F.A."/>
            <person name="Huber D.P."/>
            <person name="Birol I."/>
            <person name="Jones S.J."/>
            <person name="Bohlmann J."/>
        </authorList>
    </citation>
    <scope>NUCLEOTIDE SEQUENCE</scope>
</reference>
<dbReference type="GO" id="GO:0005783">
    <property type="term" value="C:endoplasmic reticulum"/>
    <property type="evidence" value="ECO:0007669"/>
    <property type="project" value="TreeGrafter"/>
</dbReference>
<dbReference type="Proteomes" id="UP000019118">
    <property type="component" value="Unassembled WGS sequence"/>
</dbReference>
<evidence type="ECO:0000256" key="9">
    <source>
        <dbReference type="ARBA" id="ARBA00038867"/>
    </source>
</evidence>
<evidence type="ECO:0000256" key="7">
    <source>
        <dbReference type="ARBA" id="ARBA00023315"/>
    </source>
</evidence>
<dbReference type="GO" id="GO:0030258">
    <property type="term" value="P:lipid modification"/>
    <property type="evidence" value="ECO:0007669"/>
    <property type="project" value="TreeGrafter"/>
</dbReference>
<dbReference type="Pfam" id="PF03062">
    <property type="entry name" value="MBOAT"/>
    <property type="match status" value="1"/>
</dbReference>
<keyword evidence="2" id="KW-0808">Transferase</keyword>
<dbReference type="CTD" id="5447"/>
<feature type="transmembrane region" description="Helical" evidence="12">
    <location>
        <begin position="134"/>
        <end position="156"/>
    </location>
</feature>
<dbReference type="GO" id="GO:0016020">
    <property type="term" value="C:membrane"/>
    <property type="evidence" value="ECO:0007669"/>
    <property type="project" value="UniProtKB-SubCell"/>
</dbReference>
<name>A0AAR5PWQ0_DENPD</name>
<keyword evidence="5 12" id="KW-1133">Transmembrane helix</keyword>